<keyword evidence="1" id="KW-1133">Transmembrane helix</keyword>
<dbReference type="InterPro" id="IPR053223">
    <property type="entry name" value="Prob_Methyltransferase"/>
</dbReference>
<gene>
    <name evidence="2" type="ORF">ACMD2_02713</name>
</gene>
<dbReference type="STRING" id="4615.A0A199VMH3"/>
<comment type="caution">
    <text evidence="2">The sequence shown here is derived from an EMBL/GenBank/DDBJ whole genome shotgun (WGS) entry which is preliminary data.</text>
</comment>
<protein>
    <recommendedName>
        <fullName evidence="4">Methyltransferase type 11 domain-containing protein</fullName>
    </recommendedName>
</protein>
<dbReference type="Proteomes" id="UP000092600">
    <property type="component" value="Unassembled WGS sequence"/>
</dbReference>
<sequence>MGSVSLKIGDGTARFRRSTLCSSALHLLMLASVLTTNLFALYAFTQSSSQSSSSSAAYHPDHENSNNNLSLISEHVSLILREIDASSGGCTRWSASCRASTPALADFPLDDVLALAAGGVRVGFDVAGGAADFAAGMAERNVTVVTSVVDSPGKPLNELVAARGLFPLLLAPAHRFPFYDAVFDLVHLSAALDEGGAPALGRSGRQEALEFLLFDIDRILRVGGLLWIDNYLCADDDRKRAVTRLIERFAYKKLKWVVGEKADPGKKTPRVYLSAVLQKPPRVSKD</sequence>
<dbReference type="PANTHER" id="PTHR44067:SF3">
    <property type="entry name" value="OS06G0138600 PROTEIN"/>
    <property type="match status" value="1"/>
</dbReference>
<dbReference type="PANTHER" id="PTHR44067">
    <property type="entry name" value="S-ADENOSYL-L-METHIONINE-DEPENDENT METHYLTRANSFERASE SUPERFAMILY PROTEIN-RELATED"/>
    <property type="match status" value="1"/>
</dbReference>
<accession>A0A199VMH3</accession>
<reference evidence="2 3" key="1">
    <citation type="journal article" date="2016" name="DNA Res.">
        <title>The draft genome of MD-2 pineapple using hybrid error correction of long reads.</title>
        <authorList>
            <person name="Redwan R.M."/>
            <person name="Saidin A."/>
            <person name="Kumar S.V."/>
        </authorList>
    </citation>
    <scope>NUCLEOTIDE SEQUENCE [LARGE SCALE GENOMIC DNA]</scope>
    <source>
        <strain evidence="3">cv. MD2</strain>
        <tissue evidence="2">Leaf</tissue>
    </source>
</reference>
<feature type="transmembrane region" description="Helical" evidence="1">
    <location>
        <begin position="24"/>
        <end position="44"/>
    </location>
</feature>
<dbReference type="EMBL" id="LSRQ01001332">
    <property type="protein sequence ID" value="OAY78274.1"/>
    <property type="molecule type" value="Genomic_DNA"/>
</dbReference>
<keyword evidence="1" id="KW-0472">Membrane</keyword>
<evidence type="ECO:0000313" key="3">
    <source>
        <dbReference type="Proteomes" id="UP000092600"/>
    </source>
</evidence>
<proteinExistence type="predicted"/>
<evidence type="ECO:0008006" key="4">
    <source>
        <dbReference type="Google" id="ProtNLM"/>
    </source>
</evidence>
<dbReference type="SUPFAM" id="SSF53335">
    <property type="entry name" value="S-adenosyl-L-methionine-dependent methyltransferases"/>
    <property type="match status" value="1"/>
</dbReference>
<dbReference type="InterPro" id="IPR029063">
    <property type="entry name" value="SAM-dependent_MTases_sf"/>
</dbReference>
<evidence type="ECO:0000256" key="1">
    <source>
        <dbReference type="SAM" id="Phobius"/>
    </source>
</evidence>
<organism evidence="2 3">
    <name type="scientific">Ananas comosus</name>
    <name type="common">Pineapple</name>
    <name type="synonym">Ananas ananas</name>
    <dbReference type="NCBI Taxonomy" id="4615"/>
    <lineage>
        <taxon>Eukaryota</taxon>
        <taxon>Viridiplantae</taxon>
        <taxon>Streptophyta</taxon>
        <taxon>Embryophyta</taxon>
        <taxon>Tracheophyta</taxon>
        <taxon>Spermatophyta</taxon>
        <taxon>Magnoliopsida</taxon>
        <taxon>Liliopsida</taxon>
        <taxon>Poales</taxon>
        <taxon>Bromeliaceae</taxon>
        <taxon>Bromelioideae</taxon>
        <taxon>Ananas</taxon>
    </lineage>
</organism>
<keyword evidence="1" id="KW-0812">Transmembrane</keyword>
<name>A0A199VMH3_ANACO</name>
<dbReference type="AlphaFoldDB" id="A0A199VMH3"/>
<evidence type="ECO:0000313" key="2">
    <source>
        <dbReference type="EMBL" id="OAY78274.1"/>
    </source>
</evidence>